<organism evidence="9 10">
    <name type="scientific">Nitrosopumilus cobalaminigenes</name>
    <dbReference type="NCBI Taxonomy" id="1470066"/>
    <lineage>
        <taxon>Archaea</taxon>
        <taxon>Nitrososphaerota</taxon>
        <taxon>Nitrososphaeria</taxon>
        <taxon>Nitrosopumilales</taxon>
        <taxon>Nitrosopumilaceae</taxon>
        <taxon>Nitrosopumilus</taxon>
    </lineage>
</organism>
<dbReference type="Pfam" id="PF04055">
    <property type="entry name" value="Radical_SAM"/>
    <property type="match status" value="1"/>
</dbReference>
<feature type="binding site" evidence="6">
    <location>
        <position position="75"/>
    </location>
    <ligand>
        <name>[4Fe-4S] cluster</name>
        <dbReference type="ChEBI" id="CHEBI:49883"/>
        <note>4Fe-4S-S-AdoMet</note>
    </ligand>
</feature>
<comment type="cofactor">
    <cofactor evidence="6">
        <name>[4Fe-4S] cluster</name>
        <dbReference type="ChEBI" id="CHEBI:49883"/>
    </cofactor>
    <text evidence="6">Binds 1 [4Fe-4S] cluster. The cluster is coordinated with 3 cysteines and an exchangeable S-adenosyl-L-methionine.</text>
</comment>
<dbReference type="SUPFAM" id="SSF102114">
    <property type="entry name" value="Radical SAM enzymes"/>
    <property type="match status" value="1"/>
</dbReference>
<protein>
    <submittedName>
        <fullName evidence="9">Aminofutalosine synthase MqnE</fullName>
    </submittedName>
</protein>
<dbReference type="SFLD" id="SFLDG01064">
    <property type="entry name" value="F420__menaquinone_cofactor_bio"/>
    <property type="match status" value="1"/>
</dbReference>
<keyword evidence="2 6" id="KW-0949">S-adenosyl-L-methionine</keyword>
<dbReference type="InterPro" id="IPR034405">
    <property type="entry name" value="F420"/>
</dbReference>
<dbReference type="PROSITE" id="PS51918">
    <property type="entry name" value="RADICAL_SAM"/>
    <property type="match status" value="1"/>
</dbReference>
<dbReference type="PANTHER" id="PTHR43076">
    <property type="entry name" value="FO SYNTHASE (COFH)"/>
    <property type="match status" value="1"/>
</dbReference>
<keyword evidence="5 6" id="KW-0411">Iron-sulfur</keyword>
<dbReference type="GO" id="GO:0046872">
    <property type="term" value="F:metal ion binding"/>
    <property type="evidence" value="ECO:0007669"/>
    <property type="project" value="UniProtKB-KW"/>
</dbReference>
<dbReference type="RefSeq" id="WP_179361797.1">
    <property type="nucleotide sequence ID" value="NZ_CP026993.1"/>
</dbReference>
<evidence type="ECO:0000256" key="7">
    <source>
        <dbReference type="PIRSR" id="PIRSR004762-2"/>
    </source>
</evidence>
<dbReference type="GO" id="GO:0051539">
    <property type="term" value="F:4 iron, 4 sulfur cluster binding"/>
    <property type="evidence" value="ECO:0007669"/>
    <property type="project" value="UniProtKB-KW"/>
</dbReference>
<evidence type="ECO:0000256" key="3">
    <source>
        <dbReference type="ARBA" id="ARBA00022723"/>
    </source>
</evidence>
<dbReference type="CDD" id="cd01335">
    <property type="entry name" value="Radical_SAM"/>
    <property type="match status" value="1"/>
</dbReference>
<feature type="binding site" evidence="7">
    <location>
        <position position="180"/>
    </location>
    <ligand>
        <name>S-adenosyl-L-methionine</name>
        <dbReference type="ChEBI" id="CHEBI:59789"/>
    </ligand>
</feature>
<dbReference type="SFLD" id="SFLDF00343">
    <property type="entry name" value="aminofutalosine_synthase_(mqnE"/>
    <property type="match status" value="1"/>
</dbReference>
<dbReference type="Proteomes" id="UP000509771">
    <property type="component" value="Chromosome"/>
</dbReference>
<gene>
    <name evidence="9" type="ORF">C5F47_05355</name>
</gene>
<evidence type="ECO:0000256" key="4">
    <source>
        <dbReference type="ARBA" id="ARBA00023004"/>
    </source>
</evidence>
<sequence length="365" mass="40647">MLEQLVGDSQALDRALAGEELSYKDGLELMNYDNLHLLGAVADNTRKKLVDDTVTFAASYYMNYTNVCAASCQMCAFYRKEGADDAYTLTPQEIETRVGIAKQMGATEVHIVGGFHPSLPLEYYEDMMRTIKKSHPQLNIKALTAAEIYFLSKLTKNSTKEILSRLKDAGLDSMPGGGAELFHPDIRGKIVRGKCTGQQWLDVIEEAHNMDIKSNVTMLYGHIEKPEHVVDHLIKVRELQKKTNGFLTLIPLKFSLDNTELEQEHLVNNECSSVYDLRIVALSRLMLANVLNNISVYWVAYGKKLAQVALSNGGNDLVGTAFSEEIYKAAGKATSSSVDELATMVKEIGRSPAQRNTHFDILKKF</sequence>
<dbReference type="InterPro" id="IPR020050">
    <property type="entry name" value="FO_synthase_su2"/>
</dbReference>
<evidence type="ECO:0000256" key="1">
    <source>
        <dbReference type="ARBA" id="ARBA00022485"/>
    </source>
</evidence>
<proteinExistence type="predicted"/>
<dbReference type="NCBIfam" id="TIGR00423">
    <property type="entry name" value="CofH family radical SAM protein"/>
    <property type="match status" value="1"/>
</dbReference>
<dbReference type="SFLD" id="SFLDG01389">
    <property type="entry name" value="menaquinone_synthsis_involved"/>
    <property type="match status" value="1"/>
</dbReference>
<feature type="domain" description="Radical SAM core" evidence="8">
    <location>
        <begin position="54"/>
        <end position="289"/>
    </location>
</feature>
<dbReference type="InterPro" id="IPR058240">
    <property type="entry name" value="rSAM_sf"/>
</dbReference>
<dbReference type="PANTHER" id="PTHR43076:SF14">
    <property type="entry name" value="RADICAL SAM DOMAIN PROTEIN"/>
    <property type="match status" value="1"/>
</dbReference>
<keyword evidence="3" id="KW-0479">Metal-binding</keyword>
<keyword evidence="4 6" id="KW-0408">Iron</keyword>
<keyword evidence="10" id="KW-1185">Reference proteome</keyword>
<evidence type="ECO:0000313" key="10">
    <source>
        <dbReference type="Proteomes" id="UP000509771"/>
    </source>
</evidence>
<dbReference type="GeneID" id="56059444"/>
<dbReference type="AlphaFoldDB" id="A0A7D5R9F6"/>
<dbReference type="InterPro" id="IPR045567">
    <property type="entry name" value="CofH/MnqC-like_C"/>
</dbReference>
<dbReference type="SFLD" id="SFLDS00029">
    <property type="entry name" value="Radical_SAM"/>
    <property type="match status" value="1"/>
</dbReference>
<evidence type="ECO:0000313" key="9">
    <source>
        <dbReference type="EMBL" id="QLH03821.1"/>
    </source>
</evidence>
<keyword evidence="1 6" id="KW-0004">4Fe-4S</keyword>
<accession>A0A7D5R9F6</accession>
<evidence type="ECO:0000256" key="6">
    <source>
        <dbReference type="PIRSR" id="PIRSR004762-1"/>
    </source>
</evidence>
<feature type="binding site" evidence="6">
    <location>
        <position position="68"/>
    </location>
    <ligand>
        <name>[4Fe-4S] cluster</name>
        <dbReference type="ChEBI" id="CHEBI:49883"/>
        <note>4Fe-4S-S-AdoMet</note>
    </ligand>
</feature>
<dbReference type="GO" id="GO:0044689">
    <property type="term" value="F:7,8-didemethyl-8-hydroxy-5-deazariboflavin synthase activity"/>
    <property type="evidence" value="ECO:0007669"/>
    <property type="project" value="TreeGrafter"/>
</dbReference>
<dbReference type="Gene3D" id="3.20.20.70">
    <property type="entry name" value="Aldolase class I"/>
    <property type="match status" value="1"/>
</dbReference>
<dbReference type="OrthoDB" id="8186at2157"/>
<reference evidence="9 10" key="1">
    <citation type="submission" date="2018-02" db="EMBL/GenBank/DDBJ databases">
        <title>Complete genome of Nitrosopumilus cobalaminigenes HCA1.</title>
        <authorList>
            <person name="Qin W."/>
            <person name="Zheng Y."/>
            <person name="Stahl D.A."/>
        </authorList>
    </citation>
    <scope>NUCLEOTIDE SEQUENCE [LARGE SCALE GENOMIC DNA]</scope>
    <source>
        <strain evidence="9 10">HCA1</strain>
    </source>
</reference>
<dbReference type="GO" id="GO:0016765">
    <property type="term" value="F:transferase activity, transferring alkyl or aryl (other than methyl) groups"/>
    <property type="evidence" value="ECO:0007669"/>
    <property type="project" value="InterPro"/>
</dbReference>
<dbReference type="PIRSF" id="PIRSF004762">
    <property type="entry name" value="CHP00423"/>
    <property type="match status" value="1"/>
</dbReference>
<dbReference type="InterPro" id="IPR007197">
    <property type="entry name" value="rSAM"/>
</dbReference>
<dbReference type="SFLD" id="SFLDF00342">
    <property type="entry name" value="cyclic_dehypoxanthine_futalosi"/>
    <property type="match status" value="1"/>
</dbReference>
<dbReference type="Pfam" id="PF19288">
    <property type="entry name" value="CofH_C"/>
    <property type="match status" value="1"/>
</dbReference>
<dbReference type="KEGG" id="ncl:C5F47_05355"/>
<feature type="binding site" evidence="6">
    <location>
        <position position="72"/>
    </location>
    <ligand>
        <name>[4Fe-4S] cluster</name>
        <dbReference type="ChEBI" id="CHEBI:49883"/>
        <note>4Fe-4S-S-AdoMet</note>
    </ligand>
</feature>
<name>A0A7D5R9F6_9ARCH</name>
<evidence type="ECO:0000259" key="8">
    <source>
        <dbReference type="PROSITE" id="PS51918"/>
    </source>
</evidence>
<evidence type="ECO:0000256" key="2">
    <source>
        <dbReference type="ARBA" id="ARBA00022691"/>
    </source>
</evidence>
<dbReference type="InterPro" id="IPR013785">
    <property type="entry name" value="Aldolase_TIM"/>
</dbReference>
<dbReference type="EMBL" id="CP026993">
    <property type="protein sequence ID" value="QLH03821.1"/>
    <property type="molecule type" value="Genomic_DNA"/>
</dbReference>
<evidence type="ECO:0000256" key="5">
    <source>
        <dbReference type="ARBA" id="ARBA00023014"/>
    </source>
</evidence>